<organism evidence="1 2">
    <name type="scientific">Sulfurifustis variabilis</name>
    <dbReference type="NCBI Taxonomy" id="1675686"/>
    <lineage>
        <taxon>Bacteria</taxon>
        <taxon>Pseudomonadati</taxon>
        <taxon>Pseudomonadota</taxon>
        <taxon>Gammaproteobacteria</taxon>
        <taxon>Acidiferrobacterales</taxon>
        <taxon>Acidiferrobacteraceae</taxon>
        <taxon>Sulfurifustis</taxon>
    </lineage>
</organism>
<evidence type="ECO:0000313" key="2">
    <source>
        <dbReference type="Proteomes" id="UP000218899"/>
    </source>
</evidence>
<reference evidence="1 2" key="1">
    <citation type="submission" date="2015-08" db="EMBL/GenBank/DDBJ databases">
        <title>Complete genome sequence of Sulfurifustis variabilis.</title>
        <authorList>
            <person name="Miura A."/>
            <person name="Kojima H."/>
            <person name="Fukui M."/>
        </authorList>
    </citation>
    <scope>NUCLEOTIDE SEQUENCE [LARGE SCALE GENOMIC DNA]</scope>
    <source>
        <strain evidence="2">skN76</strain>
    </source>
</reference>
<dbReference type="AlphaFoldDB" id="A0A1B4V4V4"/>
<accession>A0A1B4V4V4</accession>
<gene>
    <name evidence="1" type="ORF">SVA_1003</name>
</gene>
<proteinExistence type="predicted"/>
<dbReference type="PIRSF" id="PIRSF028200">
    <property type="entry name" value="UCP028200"/>
    <property type="match status" value="1"/>
</dbReference>
<evidence type="ECO:0000313" key="1">
    <source>
        <dbReference type="EMBL" id="BAU47582.1"/>
    </source>
</evidence>
<evidence type="ECO:0008006" key="3">
    <source>
        <dbReference type="Google" id="ProtNLM"/>
    </source>
</evidence>
<dbReference type="InterPro" id="IPR016875">
    <property type="entry name" value="UCP028200"/>
</dbReference>
<name>A0A1B4V4V4_9GAMM</name>
<keyword evidence="2" id="KW-1185">Reference proteome</keyword>
<sequence length="308" mass="35155">MIRTSFGRRFAQLLALGAAAALLAGCASLTVAYNRLHWWAPLYAQNYVSLNMSQRAQLRREVAALRDWHCSTQLAEYAEWAGGLAHELRAGDLHYGRIDALYGQVRSAWFGLSAAASHRAARLLLALSPRQVDQLFDELEKDNRAFERKYVMRAAVEAEARYAERMEKQLRDWIGNLTGAQRRAVADWSREIQPIGADRLAARRLWQAELRRSLRERREPAVFHTEVRRLFLSPESLWGDEHEEVRSRYRESLVALLSRIADSLTTEQRELLVARATAWQRDFERMACRSKGSLHAAADSAPAVQALN</sequence>
<dbReference type="Pfam" id="PF19795">
    <property type="entry name" value="DUF6279"/>
    <property type="match status" value="1"/>
</dbReference>
<dbReference type="Proteomes" id="UP000218899">
    <property type="component" value="Chromosome"/>
</dbReference>
<dbReference type="EMBL" id="AP014936">
    <property type="protein sequence ID" value="BAU47582.1"/>
    <property type="molecule type" value="Genomic_DNA"/>
</dbReference>
<dbReference type="KEGG" id="sva:SVA_1003"/>
<protein>
    <recommendedName>
        <fullName evidence="3">Lipoprotein</fullName>
    </recommendedName>
</protein>
<dbReference type="PROSITE" id="PS51257">
    <property type="entry name" value="PROKAR_LIPOPROTEIN"/>
    <property type="match status" value="1"/>
</dbReference>